<keyword evidence="6 9" id="KW-1133">Transmembrane helix</keyword>
<dbReference type="InterPro" id="IPR006667">
    <property type="entry name" value="SLC41_membr_dom"/>
</dbReference>
<dbReference type="SUPFAM" id="SSF54631">
    <property type="entry name" value="CBS-domain pair"/>
    <property type="match status" value="1"/>
</dbReference>
<name>A0A0W0VZX9_9GAMM</name>
<dbReference type="eggNOG" id="COG2239">
    <property type="taxonomic scope" value="Bacteria"/>
</dbReference>
<dbReference type="PATRIC" id="fig|45067.4.peg.84"/>
<keyword evidence="12" id="KW-1185">Reference proteome</keyword>
<dbReference type="InterPro" id="IPR046342">
    <property type="entry name" value="CBS_dom_sf"/>
</dbReference>
<accession>A0A0W0VZX9</accession>
<sequence length="324" mass="34717">MMDKNTYSPETAGGLMVTSVPVVKTNTTASEVMTILASKDWGDVHTIFVLSEEKTLVGLIPVPKVLAAKKDETAEQLMSKPKLTITPSLSQVNLVREAIKSDVESVPVVDDNGKLLGVVLADEIIDILHKEHLEYFFRSSGIRGKGANLLELATGNLFFILKARLPWLIVGLIVGIGLGVIARGFERTLQENIALAFFIPVIAYIADSVGTQTETIFIRAISVLKVNILAYLLKELFIGILIGAFLGLLGAIGAILISQTFIIGLVVGISLFLAVVIATVLACLIPIAFNVLRQDPALGSGPLATALQDIISITIYFLVATLIL</sequence>
<dbReference type="GO" id="GO:0016020">
    <property type="term" value="C:membrane"/>
    <property type="evidence" value="ECO:0007669"/>
    <property type="project" value="UniProtKB-SubCell"/>
</dbReference>
<dbReference type="InterPro" id="IPR036739">
    <property type="entry name" value="SLC41_membr_dom_sf"/>
</dbReference>
<keyword evidence="8" id="KW-0129">CBS domain</keyword>
<evidence type="ECO:0000313" key="12">
    <source>
        <dbReference type="Proteomes" id="UP000054869"/>
    </source>
</evidence>
<proteinExistence type="inferred from homology"/>
<feature type="domain" description="CBS" evidence="10">
    <location>
        <begin position="16"/>
        <end position="75"/>
    </location>
</feature>
<evidence type="ECO:0000256" key="2">
    <source>
        <dbReference type="ARBA" id="ARBA00009749"/>
    </source>
</evidence>
<dbReference type="Proteomes" id="UP000054869">
    <property type="component" value="Unassembled WGS sequence"/>
</dbReference>
<evidence type="ECO:0000256" key="7">
    <source>
        <dbReference type="ARBA" id="ARBA00023136"/>
    </source>
</evidence>
<evidence type="ECO:0000256" key="6">
    <source>
        <dbReference type="ARBA" id="ARBA00022989"/>
    </source>
</evidence>
<comment type="similarity">
    <text evidence="2">Belongs to the SLC41A transporter family.</text>
</comment>
<dbReference type="OrthoDB" id="3680176at2"/>
<dbReference type="EMBL" id="LNYI01000003">
    <property type="protein sequence ID" value="KTD25691.1"/>
    <property type="molecule type" value="Genomic_DNA"/>
</dbReference>
<feature type="domain" description="CBS" evidence="10">
    <location>
        <begin position="78"/>
        <end position="134"/>
    </location>
</feature>
<keyword evidence="7 9" id="KW-0472">Membrane</keyword>
<dbReference type="AlphaFoldDB" id="A0A0W0VZX9"/>
<evidence type="ECO:0000256" key="5">
    <source>
        <dbReference type="ARBA" id="ARBA00022842"/>
    </source>
</evidence>
<dbReference type="Gene3D" id="1.10.357.20">
    <property type="entry name" value="SLC41 divalent cation transporters, integral membrane domain"/>
    <property type="match status" value="1"/>
</dbReference>
<feature type="transmembrane region" description="Helical" evidence="9">
    <location>
        <begin position="165"/>
        <end position="185"/>
    </location>
</feature>
<feature type="transmembrane region" description="Helical" evidence="9">
    <location>
        <begin position="269"/>
        <end position="291"/>
    </location>
</feature>
<comment type="caution">
    <text evidence="11">The sequence shown here is derived from an EMBL/GenBank/DDBJ whole genome shotgun (WGS) entry which is preliminary data.</text>
</comment>
<dbReference type="STRING" id="45067.Llan_0081"/>
<comment type="subcellular location">
    <subcellularLocation>
        <location evidence="1">Membrane</location>
        <topology evidence="1">Multi-pass membrane protein</topology>
    </subcellularLocation>
</comment>
<evidence type="ECO:0000256" key="8">
    <source>
        <dbReference type="PROSITE-ProRule" id="PRU00703"/>
    </source>
</evidence>
<evidence type="ECO:0000256" key="9">
    <source>
        <dbReference type="SAM" id="Phobius"/>
    </source>
</evidence>
<feature type="transmembrane region" description="Helical" evidence="9">
    <location>
        <begin position="303"/>
        <end position="323"/>
    </location>
</feature>
<dbReference type="InterPro" id="IPR000644">
    <property type="entry name" value="CBS_dom"/>
</dbReference>
<organism evidence="11 12">
    <name type="scientific">Legionella lansingensis</name>
    <dbReference type="NCBI Taxonomy" id="45067"/>
    <lineage>
        <taxon>Bacteria</taxon>
        <taxon>Pseudomonadati</taxon>
        <taxon>Pseudomonadota</taxon>
        <taxon>Gammaproteobacteria</taxon>
        <taxon>Legionellales</taxon>
        <taxon>Legionellaceae</taxon>
        <taxon>Legionella</taxon>
    </lineage>
</organism>
<keyword evidence="4 9" id="KW-0812">Transmembrane</keyword>
<dbReference type="RefSeq" id="WP_028374445.1">
    <property type="nucleotide sequence ID" value="NZ_CAAAJD010000011.1"/>
</dbReference>
<evidence type="ECO:0000259" key="10">
    <source>
        <dbReference type="PROSITE" id="PS51371"/>
    </source>
</evidence>
<dbReference type="Gene3D" id="3.10.580.10">
    <property type="entry name" value="CBS-domain"/>
    <property type="match status" value="1"/>
</dbReference>
<gene>
    <name evidence="11" type="ORF">Llan_0081</name>
</gene>
<feature type="transmembrane region" description="Helical" evidence="9">
    <location>
        <begin position="240"/>
        <end position="263"/>
    </location>
</feature>
<dbReference type="PANTHER" id="PTHR41394">
    <property type="entry name" value="MAGNESIUM TRANSPORTER MGTE"/>
    <property type="match status" value="1"/>
</dbReference>
<evidence type="ECO:0000313" key="11">
    <source>
        <dbReference type="EMBL" id="KTD25691.1"/>
    </source>
</evidence>
<dbReference type="Pfam" id="PF00571">
    <property type="entry name" value="CBS"/>
    <property type="match status" value="2"/>
</dbReference>
<dbReference type="SUPFAM" id="SSF161093">
    <property type="entry name" value="MgtE membrane domain-like"/>
    <property type="match status" value="1"/>
</dbReference>
<reference evidence="11 12" key="1">
    <citation type="submission" date="2015-11" db="EMBL/GenBank/DDBJ databases">
        <title>Genomic analysis of 38 Legionella species identifies large and diverse effector repertoires.</title>
        <authorList>
            <person name="Burstein D."/>
            <person name="Amaro F."/>
            <person name="Zusman T."/>
            <person name="Lifshitz Z."/>
            <person name="Cohen O."/>
            <person name="Gilbert J.A."/>
            <person name="Pupko T."/>
            <person name="Shuman H.A."/>
            <person name="Segal G."/>
        </authorList>
    </citation>
    <scope>NUCLEOTIDE SEQUENCE [LARGE SCALE GENOMIC DNA]</scope>
    <source>
        <strain evidence="11 12">ATCC 49751</strain>
    </source>
</reference>
<evidence type="ECO:0000256" key="1">
    <source>
        <dbReference type="ARBA" id="ARBA00004141"/>
    </source>
</evidence>
<dbReference type="GO" id="GO:0008324">
    <property type="term" value="F:monoatomic cation transmembrane transporter activity"/>
    <property type="evidence" value="ECO:0007669"/>
    <property type="project" value="InterPro"/>
</dbReference>
<feature type="transmembrane region" description="Helical" evidence="9">
    <location>
        <begin position="192"/>
        <end position="210"/>
    </location>
</feature>
<dbReference type="PANTHER" id="PTHR41394:SF5">
    <property type="entry name" value="SLC41A_MGTE INTEGRAL MEMBRANE DOMAIN-CONTAINING PROTEIN"/>
    <property type="match status" value="1"/>
</dbReference>
<dbReference type="PROSITE" id="PS51371">
    <property type="entry name" value="CBS"/>
    <property type="match status" value="2"/>
</dbReference>
<dbReference type="Pfam" id="PF01769">
    <property type="entry name" value="MgtE"/>
    <property type="match status" value="1"/>
</dbReference>
<keyword evidence="5" id="KW-0460">Magnesium</keyword>
<keyword evidence="3" id="KW-0813">Transport</keyword>
<evidence type="ECO:0000256" key="3">
    <source>
        <dbReference type="ARBA" id="ARBA00022448"/>
    </source>
</evidence>
<protein>
    <submittedName>
        <fullName evidence="11">Magnesium transporter MgtE</fullName>
    </submittedName>
</protein>
<evidence type="ECO:0000256" key="4">
    <source>
        <dbReference type="ARBA" id="ARBA00022692"/>
    </source>
</evidence>